<keyword evidence="2" id="KW-0147">Chitin-binding</keyword>
<keyword evidence="4" id="KW-0378">Hydrolase</keyword>
<name>A0A7D5JVI4_9GAMM</name>
<dbReference type="RefSeq" id="WP_237115472.1">
    <property type="nucleotide sequence ID" value="NZ_CP091443.1"/>
</dbReference>
<evidence type="ECO:0000256" key="4">
    <source>
        <dbReference type="ARBA" id="ARBA00022801"/>
    </source>
</evidence>
<feature type="chain" id="PRO_5028035020" evidence="5">
    <location>
        <begin position="30"/>
        <end position="532"/>
    </location>
</feature>
<dbReference type="PANTHER" id="PTHR34823:SF1">
    <property type="entry name" value="CHITIN-BINDING TYPE-4 DOMAIN-CONTAINING PROTEIN"/>
    <property type="match status" value="1"/>
</dbReference>
<dbReference type="SUPFAM" id="SSF51055">
    <property type="entry name" value="Carbohydrate binding domain"/>
    <property type="match status" value="2"/>
</dbReference>
<dbReference type="CDD" id="cd12215">
    <property type="entry name" value="ChiC_BD"/>
    <property type="match status" value="2"/>
</dbReference>
<dbReference type="Gene3D" id="2.10.10.20">
    <property type="entry name" value="Carbohydrate-binding module superfamily 5/12"/>
    <property type="match status" value="2"/>
</dbReference>
<dbReference type="Pfam" id="PF03067">
    <property type="entry name" value="LPMO_10"/>
    <property type="match status" value="1"/>
</dbReference>
<feature type="domain" description="Chitin-binding type-3" evidence="6">
    <location>
        <begin position="443"/>
        <end position="485"/>
    </location>
</feature>
<evidence type="ECO:0000256" key="5">
    <source>
        <dbReference type="SAM" id="SignalP"/>
    </source>
</evidence>
<evidence type="ECO:0000256" key="2">
    <source>
        <dbReference type="ARBA" id="ARBA00022669"/>
    </source>
</evidence>
<protein>
    <submittedName>
        <fullName evidence="7">Lytic chitin monooxygenase</fullName>
        <ecNumber evidence="7">1.14.99.53</ecNumber>
    </submittedName>
</protein>
<proteinExistence type="predicted"/>
<evidence type="ECO:0000259" key="6">
    <source>
        <dbReference type="SMART" id="SM00495"/>
    </source>
</evidence>
<evidence type="ECO:0000313" key="7">
    <source>
        <dbReference type="EMBL" id="QLE11271.1"/>
    </source>
</evidence>
<dbReference type="SMART" id="SM00495">
    <property type="entry name" value="ChtBD3"/>
    <property type="match status" value="2"/>
</dbReference>
<dbReference type="EC" id="1.14.99.53" evidence="7"/>
<evidence type="ECO:0000256" key="3">
    <source>
        <dbReference type="ARBA" id="ARBA00022729"/>
    </source>
</evidence>
<keyword evidence="7" id="KW-0503">Monooxygenase</keyword>
<dbReference type="GO" id="GO:0030246">
    <property type="term" value="F:carbohydrate binding"/>
    <property type="evidence" value="ECO:0007669"/>
    <property type="project" value="InterPro"/>
</dbReference>
<dbReference type="InterPro" id="IPR014756">
    <property type="entry name" value="Ig_E-set"/>
</dbReference>
<keyword evidence="3 5" id="KW-0732">Signal</keyword>
<dbReference type="EMBL" id="MT510716">
    <property type="protein sequence ID" value="QLE11271.1"/>
    <property type="molecule type" value="Genomic_DNA"/>
</dbReference>
<dbReference type="InterPro" id="IPR041029">
    <property type="entry name" value="GbpA_2"/>
</dbReference>
<dbReference type="InterPro" id="IPR051024">
    <property type="entry name" value="GlcNAc_Chitin_IntDeg"/>
</dbReference>
<dbReference type="GO" id="GO:0004553">
    <property type="term" value="F:hydrolase activity, hydrolyzing O-glycosyl compounds"/>
    <property type="evidence" value="ECO:0007669"/>
    <property type="project" value="InterPro"/>
</dbReference>
<dbReference type="Gene3D" id="3.30.70.2150">
    <property type="match status" value="1"/>
</dbReference>
<dbReference type="AlphaFoldDB" id="A0A7D5JVI4"/>
<reference evidence="7" key="1">
    <citation type="submission" date="2020-05" db="EMBL/GenBank/DDBJ databases">
        <authorList>
            <person name="Ren X."/>
            <person name="Wang Y."/>
        </authorList>
    </citation>
    <scope>NUCLEOTIDE SEQUENCE</scope>
    <source>
        <strain evidence="7">CF6-2</strain>
    </source>
</reference>
<feature type="signal peptide" evidence="5">
    <location>
        <begin position="1"/>
        <end position="29"/>
    </location>
</feature>
<dbReference type="Gene3D" id="2.70.50.50">
    <property type="entry name" value="chitin-binding protein cbp21"/>
    <property type="match status" value="1"/>
</dbReference>
<dbReference type="InterPro" id="IPR036573">
    <property type="entry name" value="CBM_sf_5/12"/>
</dbReference>
<accession>A0A7D5JVI4</accession>
<dbReference type="GO" id="GO:0004497">
    <property type="term" value="F:monooxygenase activity"/>
    <property type="evidence" value="ECO:0007669"/>
    <property type="project" value="UniProtKB-KW"/>
</dbReference>
<sequence>MKIIKSKALSLSALASTMLLGFASSHVNAHGFLESPKARQAICNADGGYWWPDDGSGIPNLACRAAFVESGHVQFVQDIEFSANTADYTNIAAVKQSVPDGALCAAGDSAKRGMDLPSPHWQRSDVIPNANGDILVRFLASTPHNPSFWEFYLTKPGFDGATQVLTWNDLELVAEYGNLDFVIDANNDRYYEMSVSIPAGRSGDAILYTRWQREDAGGEGFYNCSDITIVTDAGPTDSTNWSALSYFVRQGQDAVVGGNVSARLFDEAGQELVTQQMQITSDNQANWQQAFAELLNLNYSHLLQVGVQSSDGSIAFNANDVLTNQVFATNASYSFALSVQAAPENTAPIVHQPDDLQVNENSSTKVHLHAFDDQQSTLTYSWNVPAPLSFTGTGADITIVAPEVNADTSYTVTASVSDGELTTQTRFVVNVLDTNTTPTEPSVPAWDSMRQYNTGDQVSFGGGIYSAKWWNQGAQPDSSDAWQLEAGTASEQWTSGKAYQGSAEVIYQGKRYRAQWWTQGDVPSESQVWTEI</sequence>
<dbReference type="GO" id="GO:0005975">
    <property type="term" value="P:carbohydrate metabolic process"/>
    <property type="evidence" value="ECO:0007669"/>
    <property type="project" value="InterPro"/>
</dbReference>
<dbReference type="GO" id="GO:0008061">
    <property type="term" value="F:chitin binding"/>
    <property type="evidence" value="ECO:0007669"/>
    <property type="project" value="UniProtKB-KW"/>
</dbReference>
<dbReference type="SUPFAM" id="SSF81296">
    <property type="entry name" value="E set domains"/>
    <property type="match status" value="1"/>
</dbReference>
<dbReference type="PANTHER" id="PTHR34823">
    <property type="entry name" value="GLCNAC-BINDING PROTEIN A"/>
    <property type="match status" value="1"/>
</dbReference>
<evidence type="ECO:0000256" key="1">
    <source>
        <dbReference type="ARBA" id="ARBA00022525"/>
    </source>
</evidence>
<feature type="domain" description="Chitin-binding type-3" evidence="6">
    <location>
        <begin position="490"/>
        <end position="532"/>
    </location>
</feature>
<organism evidence="7">
    <name type="scientific">Pseudoalteromonas sp. CF6-2</name>
    <dbReference type="NCBI Taxonomy" id="562716"/>
    <lineage>
        <taxon>Bacteria</taxon>
        <taxon>Pseudomonadati</taxon>
        <taxon>Pseudomonadota</taxon>
        <taxon>Gammaproteobacteria</taxon>
        <taxon>Alteromonadales</taxon>
        <taxon>Pseudoalteromonadaceae</taxon>
        <taxon>Pseudoalteromonas</taxon>
    </lineage>
</organism>
<dbReference type="InterPro" id="IPR003610">
    <property type="entry name" value="CBM5/12"/>
</dbReference>
<dbReference type="Pfam" id="PF18416">
    <property type="entry name" value="GbpA_2"/>
    <property type="match status" value="1"/>
</dbReference>
<dbReference type="InterPro" id="IPR004302">
    <property type="entry name" value="Cellulose/chitin-bd_N"/>
</dbReference>
<dbReference type="GO" id="GO:0005576">
    <property type="term" value="C:extracellular region"/>
    <property type="evidence" value="ECO:0007669"/>
    <property type="project" value="InterPro"/>
</dbReference>
<dbReference type="Pfam" id="PF02839">
    <property type="entry name" value="CBM_5_12"/>
    <property type="match status" value="2"/>
</dbReference>
<keyword evidence="7" id="KW-0560">Oxidoreductase</keyword>
<keyword evidence="1" id="KW-0964">Secreted</keyword>